<dbReference type="EMBL" id="JABAIM010000001">
    <property type="protein sequence ID" value="NLR74453.1"/>
    <property type="molecule type" value="Genomic_DNA"/>
</dbReference>
<sequence>MLKRAFLLLAISPMAWAAEPLTITYIEKPPYYYTDERGLPAGFLLQRVRQALSKGGLSAVYVARPARRALEEIRVNAFPVCSIGWFMNDERRGFARFSRPLHRDQPIVFASLPEHVAHWSGIARVSELLTRPAPPRVGVVDGFVYGAPLDALLQGMGADVDRSSDVLQALRKLQFQRVELVPLNPEELDYYQHVLRVSPQANAPKVALARLTFTDMPPGNLRYLMCSKQVPDAVMTQLDSALPPLSAQ</sequence>
<feature type="chain" id="PRO_5032666027" evidence="1">
    <location>
        <begin position="18"/>
        <end position="248"/>
    </location>
</feature>
<evidence type="ECO:0000313" key="2">
    <source>
        <dbReference type="EMBL" id="NLR74453.1"/>
    </source>
</evidence>
<evidence type="ECO:0000256" key="1">
    <source>
        <dbReference type="SAM" id="SignalP"/>
    </source>
</evidence>
<reference evidence="2 3" key="1">
    <citation type="submission" date="2020-04" db="EMBL/GenBank/DDBJ databases">
        <title>Draft genome of Leeia sp. IMCC25680.</title>
        <authorList>
            <person name="Song J."/>
            <person name="Cho J.-C."/>
        </authorList>
    </citation>
    <scope>NUCLEOTIDE SEQUENCE [LARGE SCALE GENOMIC DNA]</scope>
    <source>
        <strain evidence="2 3">IMCC25680</strain>
    </source>
</reference>
<gene>
    <name evidence="2" type="ORF">HF682_04715</name>
</gene>
<accession>A0A847S3S3</accession>
<feature type="signal peptide" evidence="1">
    <location>
        <begin position="1"/>
        <end position="17"/>
    </location>
</feature>
<dbReference type="Gene3D" id="3.40.190.10">
    <property type="entry name" value="Periplasmic binding protein-like II"/>
    <property type="match status" value="2"/>
</dbReference>
<keyword evidence="1" id="KW-0732">Signal</keyword>
<evidence type="ECO:0000313" key="3">
    <source>
        <dbReference type="Proteomes" id="UP000587991"/>
    </source>
</evidence>
<proteinExistence type="predicted"/>
<dbReference type="AlphaFoldDB" id="A0A847S3S3"/>
<protein>
    <submittedName>
        <fullName evidence="2">Amino acid ABC transporter substrate-binding protein</fullName>
    </submittedName>
</protein>
<comment type="caution">
    <text evidence="2">The sequence shown here is derived from an EMBL/GenBank/DDBJ whole genome shotgun (WGS) entry which is preliminary data.</text>
</comment>
<keyword evidence="3" id="KW-1185">Reference proteome</keyword>
<dbReference type="RefSeq" id="WP_168876067.1">
    <property type="nucleotide sequence ID" value="NZ_JABAIM010000001.1"/>
</dbReference>
<name>A0A847S3S3_9NEIS</name>
<organism evidence="2 3">
    <name type="scientific">Leeia aquatica</name>
    <dbReference type="NCBI Taxonomy" id="2725557"/>
    <lineage>
        <taxon>Bacteria</taxon>
        <taxon>Pseudomonadati</taxon>
        <taxon>Pseudomonadota</taxon>
        <taxon>Betaproteobacteria</taxon>
        <taxon>Neisseriales</taxon>
        <taxon>Leeiaceae</taxon>
        <taxon>Leeia</taxon>
    </lineage>
</organism>
<dbReference type="Proteomes" id="UP000587991">
    <property type="component" value="Unassembled WGS sequence"/>
</dbReference>
<dbReference type="SUPFAM" id="SSF53850">
    <property type="entry name" value="Periplasmic binding protein-like II"/>
    <property type="match status" value="1"/>
</dbReference>